<dbReference type="Gene3D" id="2.60.310.20">
    <property type="match status" value="1"/>
</dbReference>
<name>A0AAD6D6A6_9EURO</name>
<comment type="cofactor">
    <cofactor evidence="1">
        <name>Cu(2+)</name>
        <dbReference type="ChEBI" id="CHEBI:29036"/>
    </cofactor>
</comment>
<reference evidence="12 13" key="1">
    <citation type="journal article" date="2023" name="IMA Fungus">
        <title>Comparative genomic study of the Penicillium genus elucidates a diverse pangenome and 15 lateral gene transfer events.</title>
        <authorList>
            <person name="Petersen C."/>
            <person name="Sorensen T."/>
            <person name="Nielsen M.R."/>
            <person name="Sondergaard T.E."/>
            <person name="Sorensen J.L."/>
            <person name="Fitzpatrick D.A."/>
            <person name="Frisvad J.C."/>
            <person name="Nielsen K.L."/>
        </authorList>
    </citation>
    <scope>NUCLEOTIDE SEQUENCE [LARGE SCALE GENOMIC DNA]</scope>
    <source>
        <strain evidence="12 13">IBT 35679</strain>
    </source>
</reference>
<dbReference type="SUPFAM" id="SSF48056">
    <property type="entry name" value="Di-copper centre-containing domain"/>
    <property type="match status" value="1"/>
</dbReference>
<dbReference type="AlphaFoldDB" id="A0AAD6D6A6"/>
<dbReference type="GO" id="GO:0046872">
    <property type="term" value="F:metal ion binding"/>
    <property type="evidence" value="ECO:0007669"/>
    <property type="project" value="UniProtKB-KW"/>
</dbReference>
<dbReference type="Gene3D" id="1.10.1280.10">
    <property type="entry name" value="Di-copper center containing domain from catechol oxidase"/>
    <property type="match status" value="1"/>
</dbReference>
<keyword evidence="5" id="KW-0560">Oxidoreductase</keyword>
<dbReference type="InterPro" id="IPR008922">
    <property type="entry name" value="Di-copper_centre_dom_sf"/>
</dbReference>
<keyword evidence="7" id="KW-0503">Monooxygenase</keyword>
<dbReference type="Gene3D" id="2.60.120.200">
    <property type="match status" value="1"/>
</dbReference>
<dbReference type="InterPro" id="IPR002227">
    <property type="entry name" value="Tyrosinase_Cu-bd"/>
</dbReference>
<comment type="caution">
    <text evidence="12">The sequence shown here is derived from an EMBL/GenBank/DDBJ whole genome shotgun (WGS) entry which is preliminary data.</text>
</comment>
<evidence type="ECO:0000256" key="4">
    <source>
        <dbReference type="ARBA" id="ARBA00022723"/>
    </source>
</evidence>
<evidence type="ECO:0000256" key="10">
    <source>
        <dbReference type="ARBA" id="ARBA00048881"/>
    </source>
</evidence>
<dbReference type="InterPro" id="IPR041640">
    <property type="entry name" value="Tyrosinase_C"/>
</dbReference>
<evidence type="ECO:0000256" key="1">
    <source>
        <dbReference type="ARBA" id="ARBA00001973"/>
    </source>
</evidence>
<sequence length="821" mass="92996">MSTAESTETSEFQYFPITGISVNSEDPSKLGPETPVPLRQNIDTWSQDPANEKQVKLFVMALLRFQQIDPKERESYFQIAGIHGQPNVLWDEPTVDEDTKGKGYCTHNNILFPIWHRAYLALYEQRIHEIMVNDIVPNFAEDQRPQWQEAAETWRLPFWDWGLTTSVPDLCKYPYTFVPTADGTGEESIHNPLFQFRMPNNQPMSAYGMDNFKDPWVDDGDMLYYGECVGTTRWPDLGESASGTNTWKYGVVNNYKVQEAMKKPEWVADSPYGQPSEMIYRLLSTPMDYTTFATTAQLTEDQNITNDINIEYLHNNIHGWVGGDLNGHMSQIPVASFDPMFWLHHCNIDRIFALWQALNPDKWFEKSTVNEFFQQVIGLPKGTEITPNTPLRPFHKDTSGTPMKSVDVRYPYKLGHTYPELQTWTYKPENYTSEPFLANLRKTINDLYGMSRQQLIDATGNIKGVEYLEDGTKSMDYSFSVRYRKYAIGGGEPFWIRIYLSQDGKTRNASMDLITELYNFSQKPEDNSGKLACGNCKDNKDNDMRSTASISLTPILISLLKSGKDLASLAKDDVLKFIQERAYWRVFKSGKELESWQVDALDLKIIGSTNDSTVYNDATKPPKLENFKEEPSISGGPGGAMNPAFKQPVTVAPPVVPAIPKAALKVNSFLPFKEVLKADGVVIIDSASLDLTPAKTSGIDNTQIFLNEGKNGDGDILFLLSIRRAENQIVFNTNIDNAFGKEVRISLENRFKGKTPSILIHDQGDGYEVFIDWKHALYFEKRAPGKIAQSVSYGVNTGQTPAWSSSLKVKVYASMKEVFHH</sequence>
<dbReference type="PANTHER" id="PTHR11474">
    <property type="entry name" value="TYROSINASE FAMILY MEMBER"/>
    <property type="match status" value="1"/>
</dbReference>
<organism evidence="12 13">
    <name type="scientific">Penicillium frequentans</name>
    <dbReference type="NCBI Taxonomy" id="3151616"/>
    <lineage>
        <taxon>Eukaryota</taxon>
        <taxon>Fungi</taxon>
        <taxon>Dikarya</taxon>
        <taxon>Ascomycota</taxon>
        <taxon>Pezizomycotina</taxon>
        <taxon>Eurotiomycetes</taxon>
        <taxon>Eurotiomycetidae</taxon>
        <taxon>Eurotiales</taxon>
        <taxon>Aspergillaceae</taxon>
        <taxon>Penicillium</taxon>
    </lineage>
</organism>
<keyword evidence="4" id="KW-0479">Metal-binding</keyword>
<dbReference type="EC" id="1.14.18.1" evidence="3"/>
<evidence type="ECO:0000256" key="5">
    <source>
        <dbReference type="ARBA" id="ARBA00023002"/>
    </source>
</evidence>
<evidence type="ECO:0000256" key="7">
    <source>
        <dbReference type="ARBA" id="ARBA00023033"/>
    </source>
</evidence>
<dbReference type="InterPro" id="IPR050316">
    <property type="entry name" value="Tyrosinase/Hemocyanin"/>
</dbReference>
<dbReference type="PROSITE" id="PS00497">
    <property type="entry name" value="TYROSINASE_1"/>
    <property type="match status" value="1"/>
</dbReference>
<evidence type="ECO:0000256" key="6">
    <source>
        <dbReference type="ARBA" id="ARBA00023008"/>
    </source>
</evidence>
<dbReference type="PROSITE" id="PS51304">
    <property type="entry name" value="GALECTIN"/>
    <property type="match status" value="1"/>
</dbReference>
<evidence type="ECO:0000256" key="3">
    <source>
        <dbReference type="ARBA" id="ARBA00011906"/>
    </source>
</evidence>
<evidence type="ECO:0000256" key="2">
    <source>
        <dbReference type="ARBA" id="ARBA00009928"/>
    </source>
</evidence>
<dbReference type="Pfam" id="PF00264">
    <property type="entry name" value="Tyrosinase"/>
    <property type="match status" value="1"/>
</dbReference>
<dbReference type="InterPro" id="IPR001079">
    <property type="entry name" value="Galectin_CRD"/>
</dbReference>
<evidence type="ECO:0000256" key="9">
    <source>
        <dbReference type="ARBA" id="ARBA00048233"/>
    </source>
</evidence>
<dbReference type="GO" id="GO:0030246">
    <property type="term" value="F:carbohydrate binding"/>
    <property type="evidence" value="ECO:0007669"/>
    <property type="project" value="InterPro"/>
</dbReference>
<evidence type="ECO:0000313" key="12">
    <source>
        <dbReference type="EMBL" id="KAJ5556168.1"/>
    </source>
</evidence>
<proteinExistence type="inferred from homology"/>
<accession>A0AAD6D6A6</accession>
<dbReference type="PANTHER" id="PTHR11474:SF76">
    <property type="entry name" value="SHKT DOMAIN-CONTAINING PROTEIN"/>
    <property type="match status" value="1"/>
</dbReference>
<protein>
    <recommendedName>
        <fullName evidence="3">tyrosinase</fullName>
        <ecNumber evidence="3">1.14.18.1</ecNumber>
    </recommendedName>
</protein>
<evidence type="ECO:0000256" key="8">
    <source>
        <dbReference type="ARBA" id="ARBA00023101"/>
    </source>
</evidence>
<comment type="catalytic activity">
    <reaction evidence="10">
        <text>L-tyrosine + O2 = L-dopaquinone + H2O</text>
        <dbReference type="Rhea" id="RHEA:18117"/>
        <dbReference type="ChEBI" id="CHEBI:15377"/>
        <dbReference type="ChEBI" id="CHEBI:15379"/>
        <dbReference type="ChEBI" id="CHEBI:57924"/>
        <dbReference type="ChEBI" id="CHEBI:58315"/>
        <dbReference type="EC" id="1.14.18.1"/>
    </reaction>
</comment>
<dbReference type="GO" id="GO:0004503">
    <property type="term" value="F:tyrosinase activity"/>
    <property type="evidence" value="ECO:0007669"/>
    <property type="project" value="UniProtKB-EC"/>
</dbReference>
<dbReference type="PROSITE" id="PS00498">
    <property type="entry name" value="TYROSINASE_2"/>
    <property type="match status" value="1"/>
</dbReference>
<dbReference type="Pfam" id="PF18132">
    <property type="entry name" value="Tyrosinase_C"/>
    <property type="match status" value="1"/>
</dbReference>
<gene>
    <name evidence="12" type="ORF">N7494_000083</name>
</gene>
<dbReference type="EMBL" id="JAQIZZ010000001">
    <property type="protein sequence ID" value="KAJ5556168.1"/>
    <property type="molecule type" value="Genomic_DNA"/>
</dbReference>
<evidence type="ECO:0000259" key="11">
    <source>
        <dbReference type="PROSITE" id="PS51304"/>
    </source>
</evidence>
<evidence type="ECO:0000313" key="13">
    <source>
        <dbReference type="Proteomes" id="UP001220324"/>
    </source>
</evidence>
<keyword evidence="6" id="KW-0186">Copper</keyword>
<dbReference type="Proteomes" id="UP001220324">
    <property type="component" value="Unassembled WGS sequence"/>
</dbReference>
<comment type="catalytic activity">
    <reaction evidence="9">
        <text>2 L-dopa + O2 = 2 L-dopaquinone + 2 H2O</text>
        <dbReference type="Rhea" id="RHEA:34287"/>
        <dbReference type="ChEBI" id="CHEBI:15377"/>
        <dbReference type="ChEBI" id="CHEBI:15379"/>
        <dbReference type="ChEBI" id="CHEBI:57504"/>
        <dbReference type="ChEBI" id="CHEBI:57924"/>
        <dbReference type="EC" id="1.14.18.1"/>
    </reaction>
</comment>
<dbReference type="PRINTS" id="PR00092">
    <property type="entry name" value="TYROSINASE"/>
</dbReference>
<dbReference type="SUPFAM" id="SSF49899">
    <property type="entry name" value="Concanavalin A-like lectins/glucanases"/>
    <property type="match status" value="1"/>
</dbReference>
<keyword evidence="13" id="KW-1185">Reference proteome</keyword>
<dbReference type="Pfam" id="PF00337">
    <property type="entry name" value="Gal-bind_lectin"/>
    <property type="match status" value="1"/>
</dbReference>
<comment type="similarity">
    <text evidence="2">Belongs to the tyrosinase family.</text>
</comment>
<feature type="domain" description="Galectin" evidence="11">
    <location>
        <begin position="668"/>
        <end position="808"/>
    </location>
</feature>
<dbReference type="InterPro" id="IPR013320">
    <property type="entry name" value="ConA-like_dom_sf"/>
</dbReference>
<dbReference type="GO" id="GO:0042438">
    <property type="term" value="P:melanin biosynthetic process"/>
    <property type="evidence" value="ECO:0007669"/>
    <property type="project" value="UniProtKB-KW"/>
</dbReference>
<keyword evidence="8" id="KW-0470">Melanin biosynthesis</keyword>